<gene>
    <name evidence="10" type="ORF">GW7_05708</name>
</gene>
<sequence length="79" mass="9061">MPAEVQPGSCFSDLRDTRTLKTQLFTEHLFGGSEVFFLLVMGYDRYVAIYKPLHYLVLMRQCVYVALLAVSWAGGFYTQ</sequence>
<dbReference type="AlphaFoldDB" id="G5B1F0"/>
<dbReference type="Pfam" id="PF00001">
    <property type="entry name" value="7tm_1"/>
    <property type="match status" value="1"/>
</dbReference>
<keyword evidence="6 10" id="KW-0675">Receptor</keyword>
<feature type="domain" description="G-protein coupled receptors family 1 profile" evidence="9">
    <location>
        <begin position="33"/>
        <end position="79"/>
    </location>
</feature>
<evidence type="ECO:0000256" key="2">
    <source>
        <dbReference type="ARBA" id="ARBA00022692"/>
    </source>
</evidence>
<comment type="subcellular location">
    <subcellularLocation>
        <location evidence="1">Membrane</location>
        <topology evidence="1">Multi-pass membrane protein</topology>
    </subcellularLocation>
</comment>
<dbReference type="GO" id="GO:0004930">
    <property type="term" value="F:G protein-coupled receptor activity"/>
    <property type="evidence" value="ECO:0007669"/>
    <property type="project" value="UniProtKB-KW"/>
</dbReference>
<proteinExistence type="predicted"/>
<evidence type="ECO:0000256" key="4">
    <source>
        <dbReference type="ARBA" id="ARBA00023040"/>
    </source>
</evidence>
<dbReference type="InterPro" id="IPR000276">
    <property type="entry name" value="GPCR_Rhodpsn"/>
</dbReference>
<dbReference type="EMBL" id="JH167931">
    <property type="protein sequence ID" value="EHB03111.1"/>
    <property type="molecule type" value="Genomic_DNA"/>
</dbReference>
<dbReference type="PROSITE" id="PS00237">
    <property type="entry name" value="G_PROTEIN_RECEP_F1_1"/>
    <property type="match status" value="1"/>
</dbReference>
<dbReference type="Gene3D" id="1.20.1070.10">
    <property type="entry name" value="Rhodopsin 7-helix transmembrane proteins"/>
    <property type="match status" value="1"/>
</dbReference>
<keyword evidence="2 8" id="KW-0812">Transmembrane</keyword>
<dbReference type="Proteomes" id="UP000006813">
    <property type="component" value="Unassembled WGS sequence"/>
</dbReference>
<evidence type="ECO:0000256" key="6">
    <source>
        <dbReference type="ARBA" id="ARBA00023170"/>
    </source>
</evidence>
<reference evidence="10 11" key="1">
    <citation type="journal article" date="2011" name="Nature">
        <title>Genome sequencing reveals insights into physiology and longevity of the naked mole rat.</title>
        <authorList>
            <person name="Kim E.B."/>
            <person name="Fang X."/>
            <person name="Fushan A.A."/>
            <person name="Huang Z."/>
            <person name="Lobanov A.V."/>
            <person name="Han L."/>
            <person name="Marino S.M."/>
            <person name="Sun X."/>
            <person name="Turanov A.A."/>
            <person name="Yang P."/>
            <person name="Yim S.H."/>
            <person name="Zhao X."/>
            <person name="Kasaikina M.V."/>
            <person name="Stoletzki N."/>
            <person name="Peng C."/>
            <person name="Polak P."/>
            <person name="Xiong Z."/>
            <person name="Kiezun A."/>
            <person name="Zhu Y."/>
            <person name="Chen Y."/>
            <person name="Kryukov G.V."/>
            <person name="Zhang Q."/>
            <person name="Peshkin L."/>
            <person name="Yang L."/>
            <person name="Bronson R.T."/>
            <person name="Buffenstein R."/>
            <person name="Wang B."/>
            <person name="Han C."/>
            <person name="Li Q."/>
            <person name="Chen L."/>
            <person name="Zhao W."/>
            <person name="Sunyaev S.R."/>
            <person name="Park T.J."/>
            <person name="Zhang G."/>
            <person name="Wang J."/>
            <person name="Gladyshev V.N."/>
        </authorList>
    </citation>
    <scope>NUCLEOTIDE SEQUENCE [LARGE SCALE GENOMIC DNA]</scope>
</reference>
<evidence type="ECO:0000256" key="8">
    <source>
        <dbReference type="SAM" id="Phobius"/>
    </source>
</evidence>
<dbReference type="InterPro" id="IPR017452">
    <property type="entry name" value="GPCR_Rhodpsn_7TM"/>
</dbReference>
<evidence type="ECO:0000313" key="10">
    <source>
        <dbReference type="EMBL" id="EHB03111.1"/>
    </source>
</evidence>
<dbReference type="PROSITE" id="PS50262">
    <property type="entry name" value="G_PROTEIN_RECEP_F1_2"/>
    <property type="match status" value="1"/>
</dbReference>
<keyword evidence="3 8" id="KW-1133">Transmembrane helix</keyword>
<keyword evidence="4" id="KW-0297">G-protein coupled receptor</keyword>
<keyword evidence="5 8" id="KW-0472">Membrane</keyword>
<feature type="transmembrane region" description="Helical" evidence="8">
    <location>
        <begin position="24"/>
        <end position="43"/>
    </location>
</feature>
<evidence type="ECO:0000256" key="1">
    <source>
        <dbReference type="ARBA" id="ARBA00004141"/>
    </source>
</evidence>
<evidence type="ECO:0000256" key="3">
    <source>
        <dbReference type="ARBA" id="ARBA00022989"/>
    </source>
</evidence>
<protein>
    <submittedName>
        <fullName evidence="10">Putative olfactory receptor 4A4</fullName>
    </submittedName>
</protein>
<evidence type="ECO:0000256" key="7">
    <source>
        <dbReference type="ARBA" id="ARBA00023224"/>
    </source>
</evidence>
<dbReference type="InterPro" id="IPR050427">
    <property type="entry name" value="Olfactory_Receptors"/>
</dbReference>
<dbReference type="InParanoid" id="G5B1F0"/>
<keyword evidence="7" id="KW-0807">Transducer</keyword>
<dbReference type="GO" id="GO:0016020">
    <property type="term" value="C:membrane"/>
    <property type="evidence" value="ECO:0007669"/>
    <property type="project" value="UniProtKB-SubCell"/>
</dbReference>
<evidence type="ECO:0000313" key="11">
    <source>
        <dbReference type="Proteomes" id="UP000006813"/>
    </source>
</evidence>
<evidence type="ECO:0000259" key="9">
    <source>
        <dbReference type="PROSITE" id="PS50262"/>
    </source>
</evidence>
<name>G5B1F0_HETGA</name>
<dbReference type="SUPFAM" id="SSF81321">
    <property type="entry name" value="Family A G protein-coupled receptor-like"/>
    <property type="match status" value="1"/>
</dbReference>
<organism evidence="10 11">
    <name type="scientific">Heterocephalus glaber</name>
    <name type="common">Naked mole rat</name>
    <dbReference type="NCBI Taxonomy" id="10181"/>
    <lineage>
        <taxon>Eukaryota</taxon>
        <taxon>Metazoa</taxon>
        <taxon>Chordata</taxon>
        <taxon>Craniata</taxon>
        <taxon>Vertebrata</taxon>
        <taxon>Euteleostomi</taxon>
        <taxon>Mammalia</taxon>
        <taxon>Eutheria</taxon>
        <taxon>Euarchontoglires</taxon>
        <taxon>Glires</taxon>
        <taxon>Rodentia</taxon>
        <taxon>Hystricomorpha</taxon>
        <taxon>Bathyergidae</taxon>
        <taxon>Heterocephalus</taxon>
    </lineage>
</organism>
<evidence type="ECO:0000256" key="5">
    <source>
        <dbReference type="ARBA" id="ARBA00023136"/>
    </source>
</evidence>
<accession>G5B1F0</accession>
<feature type="transmembrane region" description="Helical" evidence="8">
    <location>
        <begin position="55"/>
        <end position="77"/>
    </location>
</feature>
<dbReference type="PANTHER" id="PTHR48002">
    <property type="entry name" value="OLFACTORY RECEPTOR"/>
    <property type="match status" value="1"/>
</dbReference>